<dbReference type="Ensembl" id="ENSEAST00005014955.2">
    <property type="protein sequence ID" value="ENSEASP00005013774.1"/>
    <property type="gene ID" value="ENSEASG00005009608.2"/>
</dbReference>
<organism evidence="1 2">
    <name type="scientific">Equus asinus</name>
    <name type="common">Donkey</name>
    <name type="synonym">Equus africanus asinus</name>
    <dbReference type="NCBI Taxonomy" id="9793"/>
    <lineage>
        <taxon>Eukaryota</taxon>
        <taxon>Metazoa</taxon>
        <taxon>Chordata</taxon>
        <taxon>Craniata</taxon>
        <taxon>Vertebrata</taxon>
        <taxon>Euteleostomi</taxon>
        <taxon>Mammalia</taxon>
        <taxon>Eutheria</taxon>
        <taxon>Laurasiatheria</taxon>
        <taxon>Perissodactyla</taxon>
        <taxon>Equidae</taxon>
        <taxon>Equus</taxon>
    </lineage>
</organism>
<evidence type="ECO:0000313" key="2">
    <source>
        <dbReference type="Proteomes" id="UP000694387"/>
    </source>
</evidence>
<accession>A0A8C4LSR9</accession>
<dbReference type="Proteomes" id="UP000694387">
    <property type="component" value="Chromosome 8"/>
</dbReference>
<dbReference type="GeneTree" id="ENSGT01140000285053"/>
<evidence type="ECO:0000313" key="1">
    <source>
        <dbReference type="Ensembl" id="ENSEASP00005013774.1"/>
    </source>
</evidence>
<sequence>MQDRIAVVPRLLRFVVCLVKGDRRFSDEMSQHGMESGSGAVKMRGARGASLRKQWKWKFPRAGF</sequence>
<name>A0A8C4LSR9_EQUAS</name>
<proteinExistence type="predicted"/>
<protein>
    <submittedName>
        <fullName evidence="1">Uncharacterized protein</fullName>
    </submittedName>
</protein>
<dbReference type="AlphaFoldDB" id="A0A8C4LSR9"/>
<reference evidence="1 2" key="1">
    <citation type="journal article" date="2020" name="Nat. Commun.">
        <title>Donkey genomes provide new insights into domestication and selection for coat color.</title>
        <authorList>
            <person name="Wang"/>
            <person name="C."/>
            <person name="Li"/>
            <person name="H."/>
            <person name="Guo"/>
            <person name="Y."/>
            <person name="Huang"/>
            <person name="J."/>
            <person name="Sun"/>
            <person name="Y."/>
            <person name="Min"/>
            <person name="J."/>
            <person name="Wang"/>
            <person name="J."/>
            <person name="Fang"/>
            <person name="X."/>
            <person name="Zhao"/>
            <person name="Z."/>
            <person name="Wang"/>
            <person name="S."/>
            <person name="Zhang"/>
            <person name="Y."/>
            <person name="Liu"/>
            <person name="Q."/>
            <person name="Jiang"/>
            <person name="Q."/>
            <person name="Wang"/>
            <person name="X."/>
            <person name="Guo"/>
            <person name="Y."/>
            <person name="Yang"/>
            <person name="C."/>
            <person name="Wang"/>
            <person name="Y."/>
            <person name="Tian"/>
            <person name="F."/>
            <person name="Zhuang"/>
            <person name="G."/>
            <person name="Fan"/>
            <person name="Y."/>
            <person name="Gao"/>
            <person name="Q."/>
            <person name="Li"/>
            <person name="Y."/>
            <person name="Ju"/>
            <person name="Z."/>
            <person name="Li"/>
            <person name="J."/>
            <person name="Li"/>
            <person name="R."/>
            <person name="Hou"/>
            <person name="M."/>
            <person name="Yang"/>
            <person name="G."/>
            <person name="Liu"/>
            <person name="G."/>
            <person name="Liu"/>
            <person name="W."/>
            <person name="Guo"/>
            <person name="J."/>
            <person name="Pan"/>
            <person name="S."/>
            <person name="Fan"/>
            <person name="G."/>
            <person name="Zhang"/>
            <person name="W."/>
            <person name="Zhang"/>
            <person name="R."/>
            <person name="Yu"/>
            <person name="J."/>
            <person name="Zhang"/>
            <person name="X."/>
            <person name="Yin"/>
            <person name="Q."/>
            <person name="Ji"/>
            <person name="C."/>
            <person name="Jin"/>
            <person name="Y."/>
            <person name="Yue"/>
            <person name="G."/>
            <person name="Liu"/>
            <person name="M."/>
            <person name="Xu"/>
            <person name="J."/>
            <person name="Liu"/>
            <person name="S."/>
            <person name="Jordana"/>
            <person name="J."/>
            <person name="Noce"/>
            <person name="A."/>
            <person name="Amills"/>
            <person name="M."/>
            <person name="Wu"/>
            <person name="D.D."/>
            <person name="Li"/>
            <person name="S."/>
            <person name="Zhou"/>
            <person name="X. and Zhong"/>
            <person name="J."/>
        </authorList>
    </citation>
    <scope>NUCLEOTIDE SEQUENCE [LARGE SCALE GENOMIC DNA]</scope>
</reference>
<reference evidence="1" key="3">
    <citation type="submission" date="2025-09" db="UniProtKB">
        <authorList>
            <consortium name="Ensembl"/>
        </authorList>
    </citation>
    <scope>IDENTIFICATION</scope>
</reference>
<keyword evidence="2" id="KW-1185">Reference proteome</keyword>
<reference evidence="1" key="2">
    <citation type="submission" date="2025-08" db="UniProtKB">
        <authorList>
            <consortium name="Ensembl"/>
        </authorList>
    </citation>
    <scope>IDENTIFICATION</scope>
</reference>